<evidence type="ECO:0000313" key="2">
    <source>
        <dbReference type="Proteomes" id="UP000634136"/>
    </source>
</evidence>
<organism evidence="1 2">
    <name type="scientific">Senna tora</name>
    <dbReference type="NCBI Taxonomy" id="362788"/>
    <lineage>
        <taxon>Eukaryota</taxon>
        <taxon>Viridiplantae</taxon>
        <taxon>Streptophyta</taxon>
        <taxon>Embryophyta</taxon>
        <taxon>Tracheophyta</taxon>
        <taxon>Spermatophyta</taxon>
        <taxon>Magnoliopsida</taxon>
        <taxon>eudicotyledons</taxon>
        <taxon>Gunneridae</taxon>
        <taxon>Pentapetalae</taxon>
        <taxon>rosids</taxon>
        <taxon>fabids</taxon>
        <taxon>Fabales</taxon>
        <taxon>Fabaceae</taxon>
        <taxon>Caesalpinioideae</taxon>
        <taxon>Cassia clade</taxon>
        <taxon>Senna</taxon>
    </lineage>
</organism>
<name>A0A834VZQ0_9FABA</name>
<sequence>MTDLAACSRCSGGCEDILHAIRDCKYAKTLWMRLVKPRYWPQFFHTDLHRWMQMNLSKHMGSLEFDWQTSFAMACWSIWRWRNEEIFYDKTDCVDPYFTVVQRIRAALEAFESAIAQRGNHITWMTPRDLRAAERFVMIRADLWWVSLEVMNRGRCIDEVVFKHVYREGNRAVDAMAALAFDIERSLSLLC</sequence>
<dbReference type="EMBL" id="JAAIUW010000013">
    <property type="protein sequence ID" value="KAF7803060.1"/>
    <property type="molecule type" value="Genomic_DNA"/>
</dbReference>
<accession>A0A834VZQ0</accession>
<proteinExistence type="predicted"/>
<evidence type="ECO:0000313" key="1">
    <source>
        <dbReference type="EMBL" id="KAF7803060.1"/>
    </source>
</evidence>
<evidence type="ECO:0008006" key="3">
    <source>
        <dbReference type="Google" id="ProtNLM"/>
    </source>
</evidence>
<protein>
    <recommendedName>
        <fullName evidence="3">RNase H type-1 domain-containing protein</fullName>
    </recommendedName>
</protein>
<reference evidence="1" key="1">
    <citation type="submission" date="2020-09" db="EMBL/GenBank/DDBJ databases">
        <title>Genome-Enabled Discovery of Anthraquinone Biosynthesis in Senna tora.</title>
        <authorList>
            <person name="Kang S.-H."/>
            <person name="Pandey R.P."/>
            <person name="Lee C.-M."/>
            <person name="Sim J.-S."/>
            <person name="Jeong J.-T."/>
            <person name="Choi B.-S."/>
            <person name="Jung M."/>
            <person name="Ginzburg D."/>
            <person name="Zhao K."/>
            <person name="Won S.Y."/>
            <person name="Oh T.-J."/>
            <person name="Yu Y."/>
            <person name="Kim N.-H."/>
            <person name="Lee O.R."/>
            <person name="Lee T.-H."/>
            <person name="Bashyal P."/>
            <person name="Kim T.-S."/>
            <person name="Lee W.-H."/>
            <person name="Kawkins C."/>
            <person name="Kim C.-K."/>
            <person name="Kim J.S."/>
            <person name="Ahn B.O."/>
            <person name="Rhee S.Y."/>
            <person name="Sohng J.K."/>
        </authorList>
    </citation>
    <scope>NUCLEOTIDE SEQUENCE</scope>
    <source>
        <tissue evidence="1">Leaf</tissue>
    </source>
</reference>
<dbReference type="AlphaFoldDB" id="A0A834VZQ0"/>
<keyword evidence="2" id="KW-1185">Reference proteome</keyword>
<dbReference type="OrthoDB" id="1436393at2759"/>
<dbReference type="Proteomes" id="UP000634136">
    <property type="component" value="Unassembled WGS sequence"/>
</dbReference>
<gene>
    <name evidence="1" type="ORF">G2W53_042171</name>
</gene>
<comment type="caution">
    <text evidence="1">The sequence shown here is derived from an EMBL/GenBank/DDBJ whole genome shotgun (WGS) entry which is preliminary data.</text>
</comment>